<dbReference type="AlphaFoldDB" id="A0A0F7KUI3"/>
<dbReference type="Pfam" id="PF00676">
    <property type="entry name" value="E1_dh"/>
    <property type="match status" value="1"/>
</dbReference>
<organism evidence="4 5">
    <name type="scientific">Croceibacterium atlanticum</name>
    <dbReference type="NCBI Taxonomy" id="1267766"/>
    <lineage>
        <taxon>Bacteria</taxon>
        <taxon>Pseudomonadati</taxon>
        <taxon>Pseudomonadota</taxon>
        <taxon>Alphaproteobacteria</taxon>
        <taxon>Sphingomonadales</taxon>
        <taxon>Erythrobacteraceae</taxon>
        <taxon>Croceibacterium</taxon>
    </lineage>
</organism>
<keyword evidence="3" id="KW-0786">Thiamine pyrophosphate</keyword>
<dbReference type="PANTHER" id="PTHR11516">
    <property type="entry name" value="PYRUVATE DEHYDROGENASE E1 COMPONENT, ALPHA SUBUNIT BACTERIAL AND ORGANELLAR"/>
    <property type="match status" value="1"/>
</dbReference>
<dbReference type="EMBL" id="CP011452">
    <property type="protein sequence ID" value="AKH42846.1"/>
    <property type="molecule type" value="Genomic_DNA"/>
</dbReference>
<dbReference type="EC" id="1.1.1.-" evidence="4"/>
<evidence type="ECO:0000256" key="3">
    <source>
        <dbReference type="ARBA" id="ARBA00023052"/>
    </source>
</evidence>
<reference evidence="4" key="1">
    <citation type="submission" date="2015-05" db="EMBL/GenBank/DDBJ databases">
        <title>The complete genome of Altererythrobacter atlanticus strain 26DY36.</title>
        <authorList>
            <person name="Wu Y.-H."/>
            <person name="Cheng H."/>
            <person name="Wu X.-W."/>
        </authorList>
    </citation>
    <scope>NUCLEOTIDE SEQUENCE [LARGE SCALE GENOMIC DNA]</scope>
    <source>
        <strain evidence="4">26DY36</strain>
    </source>
</reference>
<evidence type="ECO:0000256" key="1">
    <source>
        <dbReference type="ARBA" id="ARBA00001964"/>
    </source>
</evidence>
<proteinExistence type="predicted"/>
<evidence type="ECO:0000313" key="5">
    <source>
        <dbReference type="Proteomes" id="UP000034392"/>
    </source>
</evidence>
<evidence type="ECO:0000313" key="4">
    <source>
        <dbReference type="EMBL" id="AKH42846.1"/>
    </source>
</evidence>
<dbReference type="GO" id="GO:0016624">
    <property type="term" value="F:oxidoreductase activity, acting on the aldehyde or oxo group of donors, disulfide as acceptor"/>
    <property type="evidence" value="ECO:0007669"/>
    <property type="project" value="InterPro"/>
</dbReference>
<sequence length="304" mass="33431">MKHFNDLLSSASNDQATSDYMTMSFIRQFEQRLLDMFSQGLMAGTTHTCIGQEANAVAIMGALDREIDTVWSNHRCHGHFLAYCGDAYRLFAEILGRETGVCAGRGGSQHLAWRNFFSSGIQGGLVPLAVGTAHADKEIGAITTVFLGDGTMGQGYVYEGMNLAALWNCPVLFVVEDNGIAQTTRRTAGVAGEIGQRGAPFGIRSRTINSTDIEELREAAIEAADYVRTEGKPFWLHIETVRLHAHSKGDDTRPEEELRELRKRDCLDIARNRVSGETDALDEIVRAYLDQCFETAMADPEACA</sequence>
<keyword evidence="5" id="KW-1185">Reference proteome</keyword>
<dbReference type="InterPro" id="IPR029061">
    <property type="entry name" value="THDP-binding"/>
</dbReference>
<dbReference type="PANTHER" id="PTHR11516:SF2">
    <property type="entry name" value="PYRUVATE DEHYDROGENASE ALPHA SUBUNIT"/>
    <property type="match status" value="1"/>
</dbReference>
<dbReference type="CDD" id="cd02000">
    <property type="entry name" value="TPP_E1_PDC_ADC_BCADC"/>
    <property type="match status" value="1"/>
</dbReference>
<protein>
    <submittedName>
        <fullName evidence="4">Acetoin:2,6-dichlorophenolindophenol oxidoreductase subunit alpha</fullName>
        <ecNumber evidence="4">1.1.1.-</ecNumber>
    </submittedName>
</protein>
<name>A0A0F7KUI3_9SPHN</name>
<dbReference type="InterPro" id="IPR050642">
    <property type="entry name" value="PDH_E1_Alpha_Subunit"/>
</dbReference>
<dbReference type="KEGG" id="aay:WYH_01810"/>
<dbReference type="InterPro" id="IPR001017">
    <property type="entry name" value="DH_E1"/>
</dbReference>
<comment type="cofactor">
    <cofactor evidence="1">
        <name>thiamine diphosphate</name>
        <dbReference type="ChEBI" id="CHEBI:58937"/>
    </cofactor>
</comment>
<dbReference type="STRING" id="1267766.WYH_01810"/>
<dbReference type="SUPFAM" id="SSF52518">
    <property type="entry name" value="Thiamin diphosphate-binding fold (THDP-binding)"/>
    <property type="match status" value="1"/>
</dbReference>
<dbReference type="Proteomes" id="UP000034392">
    <property type="component" value="Chromosome"/>
</dbReference>
<keyword evidence="2 4" id="KW-0560">Oxidoreductase</keyword>
<accession>A0A0F7KUI3</accession>
<dbReference type="Gene3D" id="3.40.50.970">
    <property type="match status" value="1"/>
</dbReference>
<gene>
    <name evidence="4" type="primary">acoA_2</name>
    <name evidence="4" type="ORF">WYH_01810</name>
</gene>
<evidence type="ECO:0000256" key="2">
    <source>
        <dbReference type="ARBA" id="ARBA00023002"/>
    </source>
</evidence>
<dbReference type="GO" id="GO:0006086">
    <property type="term" value="P:pyruvate decarboxylation to acetyl-CoA"/>
    <property type="evidence" value="ECO:0007669"/>
    <property type="project" value="TreeGrafter"/>
</dbReference>
<dbReference type="OrthoDB" id="9766715at2"/>
<dbReference type="RefSeq" id="WP_053833492.1">
    <property type="nucleotide sequence ID" value="NZ_CP011452.2"/>
</dbReference>
<dbReference type="PATRIC" id="fig|1267766.3.peg.1829"/>